<reference evidence="4" key="1">
    <citation type="submission" date="2016-10" db="EMBL/GenBank/DDBJ databases">
        <authorList>
            <person name="Varghese N."/>
            <person name="Submissions S."/>
        </authorList>
    </citation>
    <scope>NUCLEOTIDE SEQUENCE [LARGE SCALE GENOMIC DNA]</scope>
    <source>
        <strain evidence="4">CGMCC 1.7655</strain>
    </source>
</reference>
<sequence>MSKRAVVVIDIQNDYFPDGRYELVGIEKAAANAARVIEAAREQGDRVIHVQHVFPSEEAPFFTPGSPGSEINPVVAPKADETVVVKNAPNPFLKTDLKKILDEGGIEEVVVVGAMSHMCIDATARAASDYGYKTTVVQDACATRDLEYGGMTVPAASVHAAMMSALGFAYATVTDTDSYVRQGATQATV</sequence>
<gene>
    <name evidence="3" type="ORF">SAMN04487971_11450</name>
</gene>
<evidence type="ECO:0000259" key="2">
    <source>
        <dbReference type="Pfam" id="PF00857"/>
    </source>
</evidence>
<dbReference type="InterPro" id="IPR036380">
    <property type="entry name" value="Isochorismatase-like_sf"/>
</dbReference>
<dbReference type="Proteomes" id="UP000199555">
    <property type="component" value="Unassembled WGS sequence"/>
</dbReference>
<evidence type="ECO:0000256" key="1">
    <source>
        <dbReference type="ARBA" id="ARBA00022801"/>
    </source>
</evidence>
<dbReference type="CDD" id="cd01014">
    <property type="entry name" value="nicotinamidase_related"/>
    <property type="match status" value="1"/>
</dbReference>
<accession>A0A1G9LDC6</accession>
<dbReference type="GO" id="GO:0016787">
    <property type="term" value="F:hydrolase activity"/>
    <property type="evidence" value="ECO:0007669"/>
    <property type="project" value="UniProtKB-KW"/>
</dbReference>
<proteinExistence type="predicted"/>
<evidence type="ECO:0000313" key="3">
    <source>
        <dbReference type="EMBL" id="SDL59874.1"/>
    </source>
</evidence>
<dbReference type="Gene3D" id="3.40.50.850">
    <property type="entry name" value="Isochorismatase-like"/>
    <property type="match status" value="1"/>
</dbReference>
<evidence type="ECO:0000313" key="4">
    <source>
        <dbReference type="Proteomes" id="UP000199555"/>
    </source>
</evidence>
<organism evidence="3 4">
    <name type="scientific">Paracoccus chinensis</name>
    <dbReference type="NCBI Taxonomy" id="525640"/>
    <lineage>
        <taxon>Bacteria</taxon>
        <taxon>Pseudomonadati</taxon>
        <taxon>Pseudomonadota</taxon>
        <taxon>Alphaproteobacteria</taxon>
        <taxon>Rhodobacterales</taxon>
        <taxon>Paracoccaceae</taxon>
        <taxon>Paracoccus</taxon>
    </lineage>
</organism>
<dbReference type="PANTHER" id="PTHR43540:SF1">
    <property type="entry name" value="ISOCHORISMATASE HYDROLASE"/>
    <property type="match status" value="1"/>
</dbReference>
<dbReference type="EMBL" id="FNGE01000014">
    <property type="protein sequence ID" value="SDL59874.1"/>
    <property type="molecule type" value="Genomic_DNA"/>
</dbReference>
<name>A0A1G9LDC6_9RHOB</name>
<dbReference type="SUPFAM" id="SSF52499">
    <property type="entry name" value="Isochorismatase-like hydrolases"/>
    <property type="match status" value="1"/>
</dbReference>
<dbReference type="PANTHER" id="PTHR43540">
    <property type="entry name" value="PEROXYUREIDOACRYLATE/UREIDOACRYLATE AMIDOHYDROLASE-RELATED"/>
    <property type="match status" value="1"/>
</dbReference>
<dbReference type="Pfam" id="PF00857">
    <property type="entry name" value="Isochorismatase"/>
    <property type="match status" value="1"/>
</dbReference>
<dbReference type="OrthoDB" id="9794942at2"/>
<dbReference type="AlphaFoldDB" id="A0A1G9LDC6"/>
<feature type="domain" description="Isochorismatase-like" evidence="2">
    <location>
        <begin position="5"/>
        <end position="148"/>
    </location>
</feature>
<dbReference type="STRING" id="525640.SAMN04487971_11450"/>
<keyword evidence="4" id="KW-1185">Reference proteome</keyword>
<dbReference type="InterPro" id="IPR000868">
    <property type="entry name" value="Isochorismatase-like_dom"/>
</dbReference>
<dbReference type="RefSeq" id="WP_090756876.1">
    <property type="nucleotide sequence ID" value="NZ_FNGE01000014.1"/>
</dbReference>
<keyword evidence="1" id="KW-0378">Hydrolase</keyword>
<protein>
    <submittedName>
        <fullName evidence="3">Nicotinamidase-related amidase</fullName>
    </submittedName>
</protein>
<dbReference type="InterPro" id="IPR050272">
    <property type="entry name" value="Isochorismatase-like_hydrls"/>
</dbReference>